<keyword evidence="1" id="KW-1133">Transmembrane helix</keyword>
<feature type="transmembrane region" description="Helical" evidence="1">
    <location>
        <begin position="73"/>
        <end position="94"/>
    </location>
</feature>
<keyword evidence="1" id="KW-0472">Membrane</keyword>
<protein>
    <submittedName>
        <fullName evidence="2">Uncharacterized protein</fullName>
    </submittedName>
</protein>
<dbReference type="Proteomes" id="UP001222800">
    <property type="component" value="Chromosome"/>
</dbReference>
<keyword evidence="3" id="KW-1185">Reference proteome</keyword>
<feature type="transmembrane region" description="Helical" evidence="1">
    <location>
        <begin position="100"/>
        <end position="122"/>
    </location>
</feature>
<organism evidence="2 3">
    <name type="scientific">Tepidibacter hydrothermalis</name>
    <dbReference type="NCBI Taxonomy" id="3036126"/>
    <lineage>
        <taxon>Bacteria</taxon>
        <taxon>Bacillati</taxon>
        <taxon>Bacillota</taxon>
        <taxon>Clostridia</taxon>
        <taxon>Peptostreptococcales</taxon>
        <taxon>Peptostreptococcaceae</taxon>
        <taxon>Tepidibacter</taxon>
    </lineage>
</organism>
<reference evidence="2 3" key="1">
    <citation type="submission" date="2023-03" db="EMBL/GenBank/DDBJ databases">
        <title>Complete genome sequence of Tepidibacter sp. SWIR-1, isolated from a deep-sea hydrothermal vent.</title>
        <authorList>
            <person name="Li X."/>
        </authorList>
    </citation>
    <scope>NUCLEOTIDE SEQUENCE [LARGE SCALE GENOMIC DNA]</scope>
    <source>
        <strain evidence="2 3">SWIR-1</strain>
    </source>
</reference>
<gene>
    <name evidence="2" type="ORF">P4S50_12660</name>
</gene>
<evidence type="ECO:0000313" key="3">
    <source>
        <dbReference type="Proteomes" id="UP001222800"/>
    </source>
</evidence>
<keyword evidence="1" id="KW-0812">Transmembrane</keyword>
<feature type="transmembrane region" description="Helical" evidence="1">
    <location>
        <begin position="39"/>
        <end position="61"/>
    </location>
</feature>
<name>A0ABY8E8P3_9FIRM</name>
<proteinExistence type="predicted"/>
<dbReference type="EMBL" id="CP120733">
    <property type="protein sequence ID" value="WFD09234.1"/>
    <property type="molecule type" value="Genomic_DNA"/>
</dbReference>
<feature type="transmembrane region" description="Helical" evidence="1">
    <location>
        <begin position="7"/>
        <end position="27"/>
    </location>
</feature>
<evidence type="ECO:0000256" key="1">
    <source>
        <dbReference type="SAM" id="Phobius"/>
    </source>
</evidence>
<sequence>MKKNIHLGKLLTIIFLIQTGMVFFAVYTGIDKWVTNKFIGTYIISIILYIIYIVIMTIINIRKLERRDLKKRVFTFVKSFILFSLLNYICNYFKISNSGLLNAISIAFGGAFGIAFWDVVFLKKKEKYSLDYVYKKDNIK</sequence>
<dbReference type="RefSeq" id="WP_277731157.1">
    <property type="nucleotide sequence ID" value="NZ_CP120733.1"/>
</dbReference>
<evidence type="ECO:0000313" key="2">
    <source>
        <dbReference type="EMBL" id="WFD09234.1"/>
    </source>
</evidence>
<accession>A0ABY8E8P3</accession>